<protein>
    <recommendedName>
        <fullName evidence="5">TIGR02186 family protein</fullName>
    </recommendedName>
</protein>
<keyword evidence="1" id="KW-0812">Transmembrane</keyword>
<evidence type="ECO:0008006" key="5">
    <source>
        <dbReference type="Google" id="ProtNLM"/>
    </source>
</evidence>
<feature type="signal peptide" evidence="2">
    <location>
        <begin position="1"/>
        <end position="23"/>
    </location>
</feature>
<dbReference type="AlphaFoldDB" id="A0A4Q9VND2"/>
<gene>
    <name evidence="3" type="ORF">EYW49_11815</name>
</gene>
<feature type="chain" id="PRO_5020537470" description="TIGR02186 family protein" evidence="2">
    <location>
        <begin position="24"/>
        <end position="256"/>
    </location>
</feature>
<dbReference type="Proteomes" id="UP000292781">
    <property type="component" value="Unassembled WGS sequence"/>
</dbReference>
<keyword evidence="1" id="KW-1133">Transmembrane helix</keyword>
<organism evidence="3 4">
    <name type="scientific">Siculibacillus lacustris</name>
    <dbReference type="NCBI Taxonomy" id="1549641"/>
    <lineage>
        <taxon>Bacteria</taxon>
        <taxon>Pseudomonadati</taxon>
        <taxon>Pseudomonadota</taxon>
        <taxon>Alphaproteobacteria</taxon>
        <taxon>Hyphomicrobiales</taxon>
        <taxon>Ancalomicrobiaceae</taxon>
        <taxon>Siculibacillus</taxon>
    </lineage>
</organism>
<evidence type="ECO:0000313" key="4">
    <source>
        <dbReference type="Proteomes" id="UP000292781"/>
    </source>
</evidence>
<evidence type="ECO:0000256" key="1">
    <source>
        <dbReference type="SAM" id="Phobius"/>
    </source>
</evidence>
<accession>A0A4Q9VND2</accession>
<dbReference type="Pfam" id="PF09608">
    <property type="entry name" value="Alph_Pro_TM"/>
    <property type="match status" value="1"/>
</dbReference>
<sequence length="256" mass="27154">MSRTRAARALAFALATAAPVPVAAETLVAALSRDRVSIESNFTGTEVTVFGTIEADPNDPPRPRGWDVVVSLTGPRRAVVVRRKEPVAGLWINRESLVIADVPLFAAVASTLPLDRVTDAATAARLGLGRAGFAGTVTEAADARTAAFRLALHRLQSSNGRWAEQPTGVTFLGRRLFSATLPIPADVPIGPYRARVTLFADGRPLADQTLDLIVAKSGFEQGVADLATHRPILYGLLAVAMALVTGWLGGVLFRRD</sequence>
<evidence type="ECO:0000313" key="3">
    <source>
        <dbReference type="EMBL" id="TBW37151.1"/>
    </source>
</evidence>
<dbReference type="RefSeq" id="WP_131309786.1">
    <property type="nucleotide sequence ID" value="NZ_SJFN01000016.1"/>
</dbReference>
<feature type="transmembrane region" description="Helical" evidence="1">
    <location>
        <begin position="232"/>
        <end position="253"/>
    </location>
</feature>
<proteinExistence type="predicted"/>
<keyword evidence="1" id="KW-0472">Membrane</keyword>
<name>A0A4Q9VND2_9HYPH</name>
<dbReference type="EMBL" id="SJFN01000016">
    <property type="protein sequence ID" value="TBW37151.1"/>
    <property type="molecule type" value="Genomic_DNA"/>
</dbReference>
<keyword evidence="4" id="KW-1185">Reference proteome</keyword>
<reference evidence="3 4" key="1">
    <citation type="submission" date="2019-02" db="EMBL/GenBank/DDBJ databases">
        <title>Siculibacillus lacustris gen. nov., sp. nov., a new rosette-forming bacterium isolated from a freshwater crater lake (Lake St. Ana, Romania).</title>
        <authorList>
            <person name="Felfoldi T."/>
            <person name="Marton Z."/>
            <person name="Szabo A."/>
            <person name="Mentes A."/>
            <person name="Boka K."/>
            <person name="Marialigeti K."/>
            <person name="Mathe I."/>
            <person name="Koncz M."/>
            <person name="Schumann P."/>
            <person name="Toth E."/>
        </authorList>
    </citation>
    <scope>NUCLEOTIDE SEQUENCE [LARGE SCALE GENOMIC DNA]</scope>
    <source>
        <strain evidence="3 4">SA-279</strain>
    </source>
</reference>
<comment type="caution">
    <text evidence="3">The sequence shown here is derived from an EMBL/GenBank/DDBJ whole genome shotgun (WGS) entry which is preliminary data.</text>
</comment>
<dbReference type="OrthoDB" id="9815212at2"/>
<keyword evidence="2" id="KW-0732">Signal</keyword>
<dbReference type="InterPro" id="IPR019088">
    <property type="entry name" value="CHP02186-rel_TM"/>
</dbReference>
<evidence type="ECO:0000256" key="2">
    <source>
        <dbReference type="SAM" id="SignalP"/>
    </source>
</evidence>